<evidence type="ECO:0000256" key="8">
    <source>
        <dbReference type="ARBA" id="ARBA00048679"/>
    </source>
</evidence>
<feature type="domain" description="Protein kinase" evidence="13">
    <location>
        <begin position="152"/>
        <end position="420"/>
    </location>
</feature>
<organism evidence="14 15">
    <name type="scientific">Ambispora gerdemannii</name>
    <dbReference type="NCBI Taxonomy" id="144530"/>
    <lineage>
        <taxon>Eukaryota</taxon>
        <taxon>Fungi</taxon>
        <taxon>Fungi incertae sedis</taxon>
        <taxon>Mucoromycota</taxon>
        <taxon>Glomeromycotina</taxon>
        <taxon>Glomeromycetes</taxon>
        <taxon>Archaeosporales</taxon>
        <taxon>Ambisporaceae</taxon>
        <taxon>Ambispora</taxon>
    </lineage>
</organism>
<dbReference type="PANTHER" id="PTHR24346">
    <property type="entry name" value="MAP/MICROTUBULE AFFINITY-REGULATING KINASE"/>
    <property type="match status" value="1"/>
</dbReference>
<keyword evidence="2 11" id="KW-0723">Serine/threonine-protein kinase</keyword>
<evidence type="ECO:0000256" key="3">
    <source>
        <dbReference type="ARBA" id="ARBA00022679"/>
    </source>
</evidence>
<keyword evidence="3" id="KW-0808">Transferase</keyword>
<dbReference type="GO" id="GO:0004674">
    <property type="term" value="F:protein serine/threonine kinase activity"/>
    <property type="evidence" value="ECO:0007669"/>
    <property type="project" value="UniProtKB-KW"/>
</dbReference>
<keyword evidence="4 10" id="KW-0547">Nucleotide-binding</keyword>
<evidence type="ECO:0000256" key="5">
    <source>
        <dbReference type="ARBA" id="ARBA00022777"/>
    </source>
</evidence>
<dbReference type="GO" id="GO:0005524">
    <property type="term" value="F:ATP binding"/>
    <property type="evidence" value="ECO:0007669"/>
    <property type="project" value="UniProtKB-UniRule"/>
</dbReference>
<dbReference type="CDD" id="cd13994">
    <property type="entry name" value="STKc_HAL4_like"/>
    <property type="match status" value="1"/>
</dbReference>
<dbReference type="PROSITE" id="PS00107">
    <property type="entry name" value="PROTEIN_KINASE_ATP"/>
    <property type="match status" value="1"/>
</dbReference>
<dbReference type="PANTHER" id="PTHR24346:SF107">
    <property type="entry name" value="SERINE_THREONINE-PROTEIN KINASE CHK1"/>
    <property type="match status" value="1"/>
</dbReference>
<gene>
    <name evidence="14" type="ORF">AGERDE_LOCUS5245</name>
</gene>
<dbReference type="PROSITE" id="PS50011">
    <property type="entry name" value="PROTEIN_KINASE_DOM"/>
    <property type="match status" value="1"/>
</dbReference>
<evidence type="ECO:0000256" key="7">
    <source>
        <dbReference type="ARBA" id="ARBA00047899"/>
    </source>
</evidence>
<reference evidence="14" key="1">
    <citation type="submission" date="2021-06" db="EMBL/GenBank/DDBJ databases">
        <authorList>
            <person name="Kallberg Y."/>
            <person name="Tangrot J."/>
            <person name="Rosling A."/>
        </authorList>
    </citation>
    <scope>NUCLEOTIDE SEQUENCE</scope>
    <source>
        <strain evidence="14">MT106</strain>
    </source>
</reference>
<evidence type="ECO:0000313" key="14">
    <source>
        <dbReference type="EMBL" id="CAG8521166.1"/>
    </source>
</evidence>
<evidence type="ECO:0000256" key="1">
    <source>
        <dbReference type="ARBA" id="ARBA00012513"/>
    </source>
</evidence>
<protein>
    <recommendedName>
        <fullName evidence="1">non-specific serine/threonine protein kinase</fullName>
        <ecNumber evidence="1">2.7.11.1</ecNumber>
    </recommendedName>
    <alternativeName>
        <fullName evidence="9">Halotolerance protein 4</fullName>
    </alternativeName>
</protein>
<evidence type="ECO:0000256" key="12">
    <source>
        <dbReference type="SAM" id="MobiDB-lite"/>
    </source>
</evidence>
<dbReference type="Pfam" id="PF00069">
    <property type="entry name" value="Pkinase"/>
    <property type="match status" value="1"/>
</dbReference>
<dbReference type="SMART" id="SM00220">
    <property type="entry name" value="S_TKc"/>
    <property type="match status" value="1"/>
</dbReference>
<keyword evidence="5" id="KW-0418">Kinase</keyword>
<comment type="catalytic activity">
    <reaction evidence="8">
        <text>L-seryl-[protein] + ATP = O-phospho-L-seryl-[protein] + ADP + H(+)</text>
        <dbReference type="Rhea" id="RHEA:17989"/>
        <dbReference type="Rhea" id="RHEA-COMP:9863"/>
        <dbReference type="Rhea" id="RHEA-COMP:11604"/>
        <dbReference type="ChEBI" id="CHEBI:15378"/>
        <dbReference type="ChEBI" id="CHEBI:29999"/>
        <dbReference type="ChEBI" id="CHEBI:30616"/>
        <dbReference type="ChEBI" id="CHEBI:83421"/>
        <dbReference type="ChEBI" id="CHEBI:456216"/>
        <dbReference type="EC" id="2.7.11.1"/>
    </reaction>
</comment>
<accession>A0A9N9A9N2</accession>
<evidence type="ECO:0000256" key="11">
    <source>
        <dbReference type="RuleBase" id="RU000304"/>
    </source>
</evidence>
<feature type="region of interest" description="Disordered" evidence="12">
    <location>
        <begin position="34"/>
        <end position="65"/>
    </location>
</feature>
<dbReference type="InterPro" id="IPR017441">
    <property type="entry name" value="Protein_kinase_ATP_BS"/>
</dbReference>
<name>A0A9N9A9N2_9GLOM</name>
<dbReference type="Proteomes" id="UP000789831">
    <property type="component" value="Unassembled WGS sequence"/>
</dbReference>
<dbReference type="AlphaFoldDB" id="A0A9N9A9N2"/>
<dbReference type="InterPro" id="IPR011009">
    <property type="entry name" value="Kinase-like_dom_sf"/>
</dbReference>
<feature type="binding site" evidence="10">
    <location>
        <position position="184"/>
    </location>
    <ligand>
        <name>ATP</name>
        <dbReference type="ChEBI" id="CHEBI:30616"/>
    </ligand>
</feature>
<evidence type="ECO:0000256" key="9">
    <source>
        <dbReference type="ARBA" id="ARBA00078109"/>
    </source>
</evidence>
<dbReference type="FunFam" id="1.10.510.10:FF:000183">
    <property type="entry name" value="Serine/threonine-protein kinase hal4"/>
    <property type="match status" value="1"/>
</dbReference>
<dbReference type="GO" id="GO:0005737">
    <property type="term" value="C:cytoplasm"/>
    <property type="evidence" value="ECO:0007669"/>
    <property type="project" value="TreeGrafter"/>
</dbReference>
<dbReference type="SUPFAM" id="SSF56112">
    <property type="entry name" value="Protein kinase-like (PK-like)"/>
    <property type="match status" value="1"/>
</dbReference>
<feature type="region of interest" description="Disordered" evidence="12">
    <location>
        <begin position="82"/>
        <end position="103"/>
    </location>
</feature>
<sequence length="461" mass="52226">MVTFPTDYWAPALDVNVRRRCYSVEKPQKRERLPAFTIPNSKDAKSGDNMPFVSSPVAAQSEDNPFTKTDISSTLMQRLFVHDSKSQSSSPVGSVKDDDDTEELFDTTPDNKIMFKDILTPRLDIDNKYLPTRSDSGFFSDSGCMLVKKYGICDKGCIGQGATAVVRLAHKLDQSDKATTYAVKEFRKKRKNESEKDYIKKLTSEFCISSALQHVNIVKTVDLVQDDNLAWCEVMEYCAGGDLYSAIKSGHMTTIEINCCFKQLVHGVGYLHSLGVAHRDIKPENLLLDDKGHLKITDFGISEVFRTCWQEDTRLSKGFCGSGPYIAPEQFDTDKEYDARLVDVWASGIVYHCMIYQGIPFRTATPSDPNYANYLETRNTGQYELIERLPRGCRNLLYKILEPDVKKRITIDQIKENNWFKSIEVCTDSSVILSHPHNHIPPEYLKEIKAANSSNNNNLKK</sequence>
<evidence type="ECO:0000259" key="13">
    <source>
        <dbReference type="PROSITE" id="PS50011"/>
    </source>
</evidence>
<evidence type="ECO:0000256" key="2">
    <source>
        <dbReference type="ARBA" id="ARBA00022527"/>
    </source>
</evidence>
<dbReference type="PROSITE" id="PS00108">
    <property type="entry name" value="PROTEIN_KINASE_ST"/>
    <property type="match status" value="1"/>
</dbReference>
<proteinExistence type="inferred from homology"/>
<dbReference type="OrthoDB" id="6513151at2759"/>
<dbReference type="GO" id="GO:0030003">
    <property type="term" value="P:intracellular monoatomic cation homeostasis"/>
    <property type="evidence" value="ECO:0007669"/>
    <property type="project" value="UniProtKB-ARBA"/>
</dbReference>
<dbReference type="EC" id="2.7.11.1" evidence="1"/>
<comment type="catalytic activity">
    <reaction evidence="7">
        <text>L-threonyl-[protein] + ATP = O-phospho-L-threonyl-[protein] + ADP + H(+)</text>
        <dbReference type="Rhea" id="RHEA:46608"/>
        <dbReference type="Rhea" id="RHEA-COMP:11060"/>
        <dbReference type="Rhea" id="RHEA-COMP:11605"/>
        <dbReference type="ChEBI" id="CHEBI:15378"/>
        <dbReference type="ChEBI" id="CHEBI:30013"/>
        <dbReference type="ChEBI" id="CHEBI:30616"/>
        <dbReference type="ChEBI" id="CHEBI:61977"/>
        <dbReference type="ChEBI" id="CHEBI:456216"/>
        <dbReference type="EC" id="2.7.11.1"/>
    </reaction>
</comment>
<dbReference type="GO" id="GO:0035556">
    <property type="term" value="P:intracellular signal transduction"/>
    <property type="evidence" value="ECO:0007669"/>
    <property type="project" value="TreeGrafter"/>
</dbReference>
<comment type="similarity">
    <text evidence="11">Belongs to the protein kinase superfamily.</text>
</comment>
<evidence type="ECO:0000256" key="6">
    <source>
        <dbReference type="ARBA" id="ARBA00022840"/>
    </source>
</evidence>
<evidence type="ECO:0000256" key="10">
    <source>
        <dbReference type="PROSITE-ProRule" id="PRU10141"/>
    </source>
</evidence>
<comment type="caution">
    <text evidence="14">The sequence shown here is derived from an EMBL/GenBank/DDBJ whole genome shotgun (WGS) entry which is preliminary data.</text>
</comment>
<keyword evidence="6 10" id="KW-0067">ATP-binding</keyword>
<evidence type="ECO:0000313" key="15">
    <source>
        <dbReference type="Proteomes" id="UP000789831"/>
    </source>
</evidence>
<dbReference type="InterPro" id="IPR008271">
    <property type="entry name" value="Ser/Thr_kinase_AS"/>
</dbReference>
<keyword evidence="15" id="KW-1185">Reference proteome</keyword>
<dbReference type="Gene3D" id="1.10.510.10">
    <property type="entry name" value="Transferase(Phosphotransferase) domain 1"/>
    <property type="match status" value="1"/>
</dbReference>
<evidence type="ECO:0000256" key="4">
    <source>
        <dbReference type="ARBA" id="ARBA00022741"/>
    </source>
</evidence>
<dbReference type="InterPro" id="IPR000719">
    <property type="entry name" value="Prot_kinase_dom"/>
</dbReference>
<dbReference type="EMBL" id="CAJVPL010000685">
    <property type="protein sequence ID" value="CAG8521166.1"/>
    <property type="molecule type" value="Genomic_DNA"/>
</dbReference>